<feature type="region of interest" description="Disordered" evidence="1">
    <location>
        <begin position="18"/>
        <end position="77"/>
    </location>
</feature>
<evidence type="ECO:0000313" key="2">
    <source>
        <dbReference type="EMBL" id="SDH46514.1"/>
    </source>
</evidence>
<gene>
    <name evidence="2" type="ORF">SAMN05421869_102335</name>
</gene>
<proteinExistence type="predicted"/>
<evidence type="ECO:0000256" key="1">
    <source>
        <dbReference type="SAM" id="MobiDB-lite"/>
    </source>
</evidence>
<name>A0A1G8CMC7_9ACTN</name>
<feature type="compositionally biased region" description="Polar residues" evidence="1">
    <location>
        <begin position="46"/>
        <end position="59"/>
    </location>
</feature>
<dbReference type="AlphaFoldDB" id="A0A1G8CMC7"/>
<keyword evidence="3" id="KW-1185">Reference proteome</keyword>
<dbReference type="EMBL" id="FNDJ01000002">
    <property type="protein sequence ID" value="SDH46514.1"/>
    <property type="molecule type" value="Genomic_DNA"/>
</dbReference>
<reference evidence="2 3" key="1">
    <citation type="submission" date="2016-10" db="EMBL/GenBank/DDBJ databases">
        <authorList>
            <person name="de Groot N.N."/>
        </authorList>
    </citation>
    <scope>NUCLEOTIDE SEQUENCE [LARGE SCALE GENOMIC DNA]</scope>
    <source>
        <strain evidence="2 3">CGMCC 4.6533</strain>
    </source>
</reference>
<dbReference type="STRING" id="633440.SAMN05421869_102335"/>
<sequence length="77" mass="8019">MPSWVVITPASTLSIAARPSRSPLSGVGQCPQDRLTVGRDIPQGTGVESTIRQLSSQKSLDPAGGDGQLLSMPESLM</sequence>
<accession>A0A1G8CMC7</accession>
<protein>
    <submittedName>
        <fullName evidence="2">Uncharacterized protein</fullName>
    </submittedName>
</protein>
<dbReference type="Proteomes" id="UP000199202">
    <property type="component" value="Unassembled WGS sequence"/>
</dbReference>
<evidence type="ECO:0000313" key="3">
    <source>
        <dbReference type="Proteomes" id="UP000199202"/>
    </source>
</evidence>
<organism evidence="2 3">
    <name type="scientific">Nonomuraea jiangxiensis</name>
    <dbReference type="NCBI Taxonomy" id="633440"/>
    <lineage>
        <taxon>Bacteria</taxon>
        <taxon>Bacillati</taxon>
        <taxon>Actinomycetota</taxon>
        <taxon>Actinomycetes</taxon>
        <taxon>Streptosporangiales</taxon>
        <taxon>Streptosporangiaceae</taxon>
        <taxon>Nonomuraea</taxon>
    </lineage>
</organism>